<name>A0AAP2D495_9BACT</name>
<protein>
    <submittedName>
        <fullName evidence="4">RNA-binding protein</fullName>
    </submittedName>
</protein>
<organism evidence="4 5">
    <name type="scientific">Dawidia soli</name>
    <dbReference type="NCBI Taxonomy" id="2782352"/>
    <lineage>
        <taxon>Bacteria</taxon>
        <taxon>Pseudomonadati</taxon>
        <taxon>Bacteroidota</taxon>
        <taxon>Cytophagia</taxon>
        <taxon>Cytophagales</taxon>
        <taxon>Chryseotaleaceae</taxon>
        <taxon>Dawidia</taxon>
    </lineage>
</organism>
<dbReference type="InterPro" id="IPR035979">
    <property type="entry name" value="RBD_domain_sf"/>
</dbReference>
<feature type="compositionally biased region" description="Gly residues" evidence="2">
    <location>
        <begin position="85"/>
        <end position="101"/>
    </location>
</feature>
<comment type="caution">
    <text evidence="4">The sequence shown here is derived from an EMBL/GenBank/DDBJ whole genome shotgun (WGS) entry which is preliminary data.</text>
</comment>
<feature type="region of interest" description="Disordered" evidence="2">
    <location>
        <begin position="78"/>
        <end position="108"/>
    </location>
</feature>
<evidence type="ECO:0000313" key="5">
    <source>
        <dbReference type="Proteomes" id="UP001319180"/>
    </source>
</evidence>
<dbReference type="Pfam" id="PF00076">
    <property type="entry name" value="RRM_1"/>
    <property type="match status" value="1"/>
</dbReference>
<evidence type="ECO:0000256" key="2">
    <source>
        <dbReference type="SAM" id="MobiDB-lite"/>
    </source>
</evidence>
<sequence>MNIYVANIPFKASEQELKGLFEEYGEVSSAKIIMDKVTQRSRGFGFIEMADESAGRQAITSLNGFNFLGKTLVVNEARPKTDAPRGGGGGYRSGGGGGGGYNRRNNDY</sequence>
<dbReference type="EMBL" id="JAHESC010000001">
    <property type="protein sequence ID" value="MBT1685051.1"/>
    <property type="molecule type" value="Genomic_DNA"/>
</dbReference>
<evidence type="ECO:0000256" key="1">
    <source>
        <dbReference type="ARBA" id="ARBA00022884"/>
    </source>
</evidence>
<proteinExistence type="predicted"/>
<dbReference type="AlphaFoldDB" id="A0AAP2D495"/>
<dbReference type="PANTHER" id="PTHR48027">
    <property type="entry name" value="HETEROGENEOUS NUCLEAR RIBONUCLEOPROTEIN 87F-RELATED"/>
    <property type="match status" value="1"/>
</dbReference>
<dbReference type="Proteomes" id="UP001319180">
    <property type="component" value="Unassembled WGS sequence"/>
</dbReference>
<dbReference type="InterPro" id="IPR012677">
    <property type="entry name" value="Nucleotide-bd_a/b_plait_sf"/>
</dbReference>
<dbReference type="GO" id="GO:0003723">
    <property type="term" value="F:RNA binding"/>
    <property type="evidence" value="ECO:0007669"/>
    <property type="project" value="UniProtKB-KW"/>
</dbReference>
<dbReference type="PROSITE" id="PS50102">
    <property type="entry name" value="RRM"/>
    <property type="match status" value="1"/>
</dbReference>
<keyword evidence="1" id="KW-0694">RNA-binding</keyword>
<dbReference type="InterPro" id="IPR052462">
    <property type="entry name" value="SLIRP/GR-RBP-like"/>
</dbReference>
<gene>
    <name evidence="4" type="ORF">KK078_00710</name>
</gene>
<dbReference type="Gene3D" id="3.30.70.330">
    <property type="match status" value="1"/>
</dbReference>
<keyword evidence="5" id="KW-1185">Reference proteome</keyword>
<accession>A0AAP2D495</accession>
<evidence type="ECO:0000259" key="3">
    <source>
        <dbReference type="PROSITE" id="PS50102"/>
    </source>
</evidence>
<reference evidence="4 5" key="1">
    <citation type="submission" date="2021-05" db="EMBL/GenBank/DDBJ databases">
        <title>A Polyphasic approach of four new species of the genus Ohtaekwangia: Ohtaekwangia histidinii sp. nov., Ohtaekwangia cretensis sp. nov., Ohtaekwangia indiensis sp. nov., Ohtaekwangia reichenbachii sp. nov. from diverse environment.</title>
        <authorList>
            <person name="Octaviana S."/>
        </authorList>
    </citation>
    <scope>NUCLEOTIDE SEQUENCE [LARGE SCALE GENOMIC DNA]</scope>
    <source>
        <strain evidence="4 5">PWU37</strain>
    </source>
</reference>
<feature type="domain" description="RRM" evidence="3">
    <location>
        <begin position="1"/>
        <end position="79"/>
    </location>
</feature>
<dbReference type="CDD" id="cd21608">
    <property type="entry name" value="RRM2_NsCP33_like"/>
    <property type="match status" value="1"/>
</dbReference>
<dbReference type="RefSeq" id="WP_254088304.1">
    <property type="nucleotide sequence ID" value="NZ_JAHESC010000001.1"/>
</dbReference>
<dbReference type="InterPro" id="IPR048289">
    <property type="entry name" value="RRM2_NsCP33-like"/>
</dbReference>
<dbReference type="SMART" id="SM00360">
    <property type="entry name" value="RRM"/>
    <property type="match status" value="1"/>
</dbReference>
<dbReference type="InterPro" id="IPR000504">
    <property type="entry name" value="RRM_dom"/>
</dbReference>
<evidence type="ECO:0000313" key="4">
    <source>
        <dbReference type="EMBL" id="MBT1685051.1"/>
    </source>
</evidence>
<dbReference type="SUPFAM" id="SSF54928">
    <property type="entry name" value="RNA-binding domain, RBD"/>
    <property type="match status" value="1"/>
</dbReference>